<dbReference type="GO" id="GO:0003884">
    <property type="term" value="F:D-amino-acid oxidase activity"/>
    <property type="evidence" value="ECO:0007669"/>
    <property type="project" value="InterPro"/>
</dbReference>
<dbReference type="InterPro" id="IPR006181">
    <property type="entry name" value="D-amino_acid_oxidase_CS"/>
</dbReference>
<feature type="binding site" evidence="6">
    <location>
        <position position="343"/>
    </location>
    <ligand>
        <name>D-dopa</name>
        <dbReference type="ChEBI" id="CHEBI:149689"/>
    </ligand>
</feature>
<keyword evidence="9" id="KW-1185">Reference proteome</keyword>
<feature type="binding site" evidence="6">
    <location>
        <begin position="51"/>
        <end position="52"/>
    </location>
    <ligand>
        <name>FAD</name>
        <dbReference type="ChEBI" id="CHEBI:57692"/>
    </ligand>
</feature>
<evidence type="ECO:0000256" key="5">
    <source>
        <dbReference type="ARBA" id="ARBA00023002"/>
    </source>
</evidence>
<protein>
    <submittedName>
        <fullName evidence="8">Nucleotide-binding domain-containing protein</fullName>
    </submittedName>
</protein>
<comment type="similarity">
    <text evidence="2">Belongs to the DAMOX/DASOX family.</text>
</comment>
<evidence type="ECO:0000256" key="6">
    <source>
        <dbReference type="PIRSR" id="PIRSR000189-1"/>
    </source>
</evidence>
<evidence type="ECO:0000256" key="3">
    <source>
        <dbReference type="ARBA" id="ARBA00022630"/>
    </source>
</evidence>
<dbReference type="PANTHER" id="PTHR11530:SF16">
    <property type="entry name" value="D-AMINO ACID OXIDASE (AFU_ORTHOLOGUE AFUA_5G11290)"/>
    <property type="match status" value="1"/>
</dbReference>
<organism evidence="8 9">
    <name type="scientific">Periconia macrospinosa</name>
    <dbReference type="NCBI Taxonomy" id="97972"/>
    <lineage>
        <taxon>Eukaryota</taxon>
        <taxon>Fungi</taxon>
        <taxon>Dikarya</taxon>
        <taxon>Ascomycota</taxon>
        <taxon>Pezizomycotina</taxon>
        <taxon>Dothideomycetes</taxon>
        <taxon>Pleosporomycetidae</taxon>
        <taxon>Pleosporales</taxon>
        <taxon>Massarineae</taxon>
        <taxon>Periconiaceae</taxon>
        <taxon>Periconia</taxon>
    </lineage>
</organism>
<accession>A0A2V1E985</accession>
<dbReference type="GO" id="GO:0005737">
    <property type="term" value="C:cytoplasm"/>
    <property type="evidence" value="ECO:0007669"/>
    <property type="project" value="TreeGrafter"/>
</dbReference>
<dbReference type="PANTHER" id="PTHR11530">
    <property type="entry name" value="D-AMINO ACID OXIDASE"/>
    <property type="match status" value="1"/>
</dbReference>
<reference evidence="8 9" key="1">
    <citation type="journal article" date="2018" name="Sci. Rep.">
        <title>Comparative genomics provides insights into the lifestyle and reveals functional heterogeneity of dark septate endophytic fungi.</title>
        <authorList>
            <person name="Knapp D.G."/>
            <person name="Nemeth J.B."/>
            <person name="Barry K."/>
            <person name="Hainaut M."/>
            <person name="Henrissat B."/>
            <person name="Johnson J."/>
            <person name="Kuo A."/>
            <person name="Lim J.H.P."/>
            <person name="Lipzen A."/>
            <person name="Nolan M."/>
            <person name="Ohm R.A."/>
            <person name="Tamas L."/>
            <person name="Grigoriev I.V."/>
            <person name="Spatafora J.W."/>
            <person name="Nagy L.G."/>
            <person name="Kovacs G.M."/>
        </authorList>
    </citation>
    <scope>NUCLEOTIDE SEQUENCE [LARGE SCALE GENOMIC DNA]</scope>
    <source>
        <strain evidence="8 9">DSE2036</strain>
    </source>
</reference>
<dbReference type="Gene3D" id="3.40.50.720">
    <property type="entry name" value="NAD(P)-binding Rossmann-like Domain"/>
    <property type="match status" value="1"/>
</dbReference>
<sequence length="370" mass="40780">MTAPNNPPSFFVLGAGVIGLSTALTLRSAYPNSPITIVAKHFPGDRSIEYTSPWAGANWATFAHDNGPLEHYDRLTFNKFKKMIDEEGIGEEVGIGRMGMWGIFDEPIEKAGILSDGTGKLWFRELVGGLRELQEKELPEGAVFGLEFASTWRINTQVYLNWLQAQVLQKGIKTIRRHYSSLASLYADFPSTTLLINCSALGSLHLTDVRDTNLYPTRGQTVLVAEPKVPIERMYFRSPARIDPTVSYVFPRPNGGGVILGGSRQDGNWSAEVDMELSKQIMEKCCALCPELGRPEDLQVISHNVGLRRECLALLPSRVGGIRIELERLSNGVPVVHNYGHAGAGYQSSWGTAERAVELVRKALEPAAKL</sequence>
<keyword evidence="3" id="KW-0285">Flavoprotein</keyword>
<comment type="cofactor">
    <cofactor evidence="1 6">
        <name>FAD</name>
        <dbReference type="ChEBI" id="CHEBI:57692"/>
    </cofactor>
</comment>
<dbReference type="SUPFAM" id="SSF51971">
    <property type="entry name" value="Nucleotide-binding domain"/>
    <property type="match status" value="1"/>
</dbReference>
<evidence type="ECO:0000259" key="7">
    <source>
        <dbReference type="Pfam" id="PF01266"/>
    </source>
</evidence>
<name>A0A2V1E985_9PLEO</name>
<dbReference type="Pfam" id="PF01266">
    <property type="entry name" value="DAO"/>
    <property type="match status" value="1"/>
</dbReference>
<dbReference type="AlphaFoldDB" id="A0A2V1E985"/>
<dbReference type="SUPFAM" id="SSF54373">
    <property type="entry name" value="FAD-linked reductases, C-terminal domain"/>
    <property type="match status" value="1"/>
</dbReference>
<dbReference type="STRING" id="97972.A0A2V1E985"/>
<gene>
    <name evidence="8" type="ORF">DM02DRAFT_514074</name>
</gene>
<dbReference type="GO" id="GO:0071949">
    <property type="term" value="F:FAD binding"/>
    <property type="evidence" value="ECO:0007669"/>
    <property type="project" value="InterPro"/>
</dbReference>
<evidence type="ECO:0000313" key="9">
    <source>
        <dbReference type="Proteomes" id="UP000244855"/>
    </source>
</evidence>
<dbReference type="Gene3D" id="3.30.9.10">
    <property type="entry name" value="D-Amino Acid Oxidase, subunit A, domain 2"/>
    <property type="match status" value="1"/>
</dbReference>
<evidence type="ECO:0000256" key="4">
    <source>
        <dbReference type="ARBA" id="ARBA00022827"/>
    </source>
</evidence>
<evidence type="ECO:0000256" key="2">
    <source>
        <dbReference type="ARBA" id="ARBA00006730"/>
    </source>
</evidence>
<dbReference type="PIRSF" id="PIRSF000189">
    <property type="entry name" value="D-aa_oxidase"/>
    <property type="match status" value="1"/>
</dbReference>
<dbReference type="PROSITE" id="PS00677">
    <property type="entry name" value="DAO"/>
    <property type="match status" value="1"/>
</dbReference>
<dbReference type="InterPro" id="IPR023209">
    <property type="entry name" value="DAO"/>
</dbReference>
<evidence type="ECO:0000313" key="8">
    <source>
        <dbReference type="EMBL" id="PVI06732.1"/>
    </source>
</evidence>
<keyword evidence="4 6" id="KW-0274">FAD</keyword>
<proteinExistence type="inferred from homology"/>
<feature type="binding site" evidence="6">
    <location>
        <position position="248"/>
    </location>
    <ligand>
        <name>D-dopa</name>
        <dbReference type="ChEBI" id="CHEBI:149689"/>
    </ligand>
</feature>
<keyword evidence="5" id="KW-0560">Oxidoreductase</keyword>
<dbReference type="InterPro" id="IPR006076">
    <property type="entry name" value="FAD-dep_OxRdtase"/>
</dbReference>
<dbReference type="EMBL" id="KZ805307">
    <property type="protein sequence ID" value="PVI06732.1"/>
    <property type="molecule type" value="Genomic_DNA"/>
</dbReference>
<dbReference type="GO" id="GO:0019478">
    <property type="term" value="P:D-amino acid catabolic process"/>
    <property type="evidence" value="ECO:0007669"/>
    <property type="project" value="TreeGrafter"/>
</dbReference>
<feature type="binding site" evidence="6">
    <location>
        <position position="308"/>
    </location>
    <ligand>
        <name>D-dopa</name>
        <dbReference type="ChEBI" id="CHEBI:149689"/>
    </ligand>
</feature>
<evidence type="ECO:0000256" key="1">
    <source>
        <dbReference type="ARBA" id="ARBA00001974"/>
    </source>
</evidence>
<dbReference type="OrthoDB" id="2015447at2759"/>
<dbReference type="Proteomes" id="UP000244855">
    <property type="component" value="Unassembled WGS sequence"/>
</dbReference>
<feature type="domain" description="FAD dependent oxidoreductase" evidence="7">
    <location>
        <begin position="11"/>
        <end position="359"/>
    </location>
</feature>